<keyword evidence="1" id="KW-0963">Cytoplasm</keyword>
<evidence type="ECO:0000256" key="2">
    <source>
        <dbReference type="ARBA" id="ARBA00023015"/>
    </source>
</evidence>
<proteinExistence type="predicted"/>
<accession>A0A6M8J4T3</accession>
<dbReference type="PROSITE" id="PS50930">
    <property type="entry name" value="HTH_LYTTR"/>
    <property type="match status" value="1"/>
</dbReference>
<evidence type="ECO:0000256" key="4">
    <source>
        <dbReference type="ARBA" id="ARBA00023163"/>
    </source>
</evidence>
<evidence type="ECO:0000256" key="1">
    <source>
        <dbReference type="ARBA" id="ARBA00022490"/>
    </source>
</evidence>
<dbReference type="PANTHER" id="PTHR37299:SF2">
    <property type="entry name" value="HTH LYTTR-TYPE DOMAIN-CONTAINING PROTEIN"/>
    <property type="match status" value="1"/>
</dbReference>
<sequence length="149" mass="16882">MRLTVHIDETVEEAVVTVRAPRMSEEVLRIQEALTTVSTGQRACVLGTRDDEARLIRFPDVLLFHTADKTVLARTREGDWKVRMRLRELVEVLDPAKFLQVNQGQIVNIDFVRRLDLSLAGTIKVELADGTDCFVSRRSLSGFKRALGF</sequence>
<keyword evidence="4" id="KW-0804">Transcription</keyword>
<dbReference type="SMART" id="SM00850">
    <property type="entry name" value="LytTR"/>
    <property type="match status" value="1"/>
</dbReference>
<evidence type="ECO:0000313" key="6">
    <source>
        <dbReference type="Proteomes" id="UP000503297"/>
    </source>
</evidence>
<dbReference type="KEGG" id="bwa:HLV38_00230"/>
<evidence type="ECO:0000256" key="3">
    <source>
        <dbReference type="ARBA" id="ARBA00023125"/>
    </source>
</evidence>
<protein>
    <submittedName>
        <fullName evidence="5">LytTR family transcriptional regulator</fullName>
    </submittedName>
</protein>
<keyword evidence="2" id="KW-0805">Transcription regulation</keyword>
<dbReference type="GO" id="GO:0000156">
    <property type="term" value="F:phosphorelay response regulator activity"/>
    <property type="evidence" value="ECO:0007669"/>
    <property type="project" value="InterPro"/>
</dbReference>
<dbReference type="InterPro" id="IPR007492">
    <property type="entry name" value="LytTR_DNA-bd_dom"/>
</dbReference>
<keyword evidence="6" id="KW-1185">Reference proteome</keyword>
<keyword evidence="3" id="KW-0238">DNA-binding</keyword>
<evidence type="ECO:0000313" key="5">
    <source>
        <dbReference type="EMBL" id="QKF06718.1"/>
    </source>
</evidence>
<dbReference type="Proteomes" id="UP000503297">
    <property type="component" value="Chromosome"/>
</dbReference>
<reference evidence="6" key="1">
    <citation type="submission" date="2020-05" db="EMBL/GenBank/DDBJ databases">
        <title>Novel species in genus Nocardioides.</title>
        <authorList>
            <person name="Zhang G."/>
        </authorList>
    </citation>
    <scope>NUCLEOTIDE SEQUENCE [LARGE SCALE GENOMIC DNA]</scope>
    <source>
        <strain evidence="6">zg-1050</strain>
    </source>
</reference>
<dbReference type="AlphaFoldDB" id="A0A6M8J4T3"/>
<organism evidence="5 6">
    <name type="scientific">Berryella wangjianweii</name>
    <dbReference type="NCBI Taxonomy" id="2734634"/>
    <lineage>
        <taxon>Bacteria</taxon>
        <taxon>Bacillati</taxon>
        <taxon>Actinomycetota</taxon>
        <taxon>Coriobacteriia</taxon>
        <taxon>Eggerthellales</taxon>
        <taxon>Eggerthellaceae</taxon>
        <taxon>Berryella</taxon>
    </lineage>
</organism>
<dbReference type="Gene3D" id="2.40.50.1020">
    <property type="entry name" value="LytTr DNA-binding domain"/>
    <property type="match status" value="1"/>
</dbReference>
<dbReference type="EMBL" id="CP053716">
    <property type="protein sequence ID" value="QKF06718.1"/>
    <property type="molecule type" value="Genomic_DNA"/>
</dbReference>
<dbReference type="GO" id="GO:0003677">
    <property type="term" value="F:DNA binding"/>
    <property type="evidence" value="ECO:0007669"/>
    <property type="project" value="UniProtKB-KW"/>
</dbReference>
<dbReference type="PANTHER" id="PTHR37299">
    <property type="entry name" value="TRANSCRIPTIONAL REGULATOR-RELATED"/>
    <property type="match status" value="1"/>
</dbReference>
<dbReference type="InterPro" id="IPR046947">
    <property type="entry name" value="LytR-like"/>
</dbReference>
<name>A0A6M8J4T3_9ACTN</name>
<gene>
    <name evidence="5" type="ORF">HLV38_00230</name>
</gene>
<dbReference type="Pfam" id="PF04397">
    <property type="entry name" value="LytTR"/>
    <property type="match status" value="1"/>
</dbReference>
<dbReference type="RefSeq" id="WP_172165054.1">
    <property type="nucleotide sequence ID" value="NZ_CP053716.1"/>
</dbReference>